<evidence type="ECO:0000256" key="4">
    <source>
        <dbReference type="ARBA" id="ARBA00022777"/>
    </source>
</evidence>
<gene>
    <name evidence="6" type="ORF">ACFOZ8_08430</name>
</gene>
<keyword evidence="6" id="KW-0670">Pyruvate</keyword>
<evidence type="ECO:0000256" key="1">
    <source>
        <dbReference type="ARBA" id="ARBA00022527"/>
    </source>
</evidence>
<dbReference type="RefSeq" id="WP_377718368.1">
    <property type="nucleotide sequence ID" value="NZ_JBHSAM010000020.1"/>
</dbReference>
<dbReference type="Proteomes" id="UP001595715">
    <property type="component" value="Unassembled WGS sequence"/>
</dbReference>
<keyword evidence="4 5" id="KW-0418">Kinase</keyword>
<proteinExistence type="inferred from homology"/>
<evidence type="ECO:0000313" key="7">
    <source>
        <dbReference type="Proteomes" id="UP001595715"/>
    </source>
</evidence>
<accession>A0ABV8K111</accession>
<protein>
    <recommendedName>
        <fullName evidence="5">Putative pyruvate, phosphate dikinase regulatory protein</fullName>
        <shortName evidence="5">PPDK regulatory protein</shortName>
        <ecNumber evidence="5">2.7.11.32</ecNumber>
        <ecNumber evidence="5">2.7.4.27</ecNumber>
    </recommendedName>
</protein>
<evidence type="ECO:0000256" key="3">
    <source>
        <dbReference type="ARBA" id="ARBA00022741"/>
    </source>
</evidence>
<evidence type="ECO:0000256" key="2">
    <source>
        <dbReference type="ARBA" id="ARBA00022679"/>
    </source>
</evidence>
<keyword evidence="7" id="KW-1185">Reference proteome</keyword>
<keyword evidence="1 5" id="KW-0723">Serine/threonine-protein kinase</keyword>
<comment type="similarity">
    <text evidence="5">Belongs to the pyruvate, phosphate/water dikinase regulatory protein family. PDRP subfamily.</text>
</comment>
<keyword evidence="2 5" id="KW-0808">Transferase</keyword>
<comment type="catalytic activity">
    <reaction evidence="5">
        <text>N(tele)-phospho-L-histidyl/O-phospho-L-threonyl-[pyruvate, phosphate dikinase] + phosphate + H(+) = N(tele)-phospho-L-histidyl/L-threonyl-[pyruvate, phosphate dikinase] + diphosphate</text>
        <dbReference type="Rhea" id="RHEA:43696"/>
        <dbReference type="Rhea" id="RHEA-COMP:10650"/>
        <dbReference type="Rhea" id="RHEA-COMP:10651"/>
        <dbReference type="ChEBI" id="CHEBI:15378"/>
        <dbReference type="ChEBI" id="CHEBI:30013"/>
        <dbReference type="ChEBI" id="CHEBI:33019"/>
        <dbReference type="ChEBI" id="CHEBI:43474"/>
        <dbReference type="ChEBI" id="CHEBI:61977"/>
        <dbReference type="ChEBI" id="CHEBI:83586"/>
        <dbReference type="EC" id="2.7.4.27"/>
    </reaction>
</comment>
<feature type="binding site" evidence="5">
    <location>
        <begin position="150"/>
        <end position="157"/>
    </location>
    <ligand>
        <name>ADP</name>
        <dbReference type="ChEBI" id="CHEBI:456216"/>
    </ligand>
</feature>
<sequence length="276" mass="30744">MRDKQQIFICSDAVGETAEAVVRAAMRQFAFTSGKLRRYGHIKHADEVRAIVDEAARCRGVIAYTLVQPELNGLMREEAGARGVRAVDVLSPMMQAFIDTFEDTPNRIPGLNQSLDAEYYRKIEAMEFAVHYDDGKDLRGITLADVVLIGVSRTSKTPICLYMAHKGIRATNWPLVPEIPVPEQLLKRRNGLIVGLTMDPEKLASIRTERLKALGLPKGSVYATAARVEEELRYANRIMNMVGCEIIDVTNKAIEETVGIILERLPADRAFSSLNL</sequence>
<dbReference type="PANTHER" id="PTHR31756:SF3">
    <property type="entry name" value="PYRUVATE, PHOSPHATE DIKINASE REGULATORY PROTEIN 1, CHLOROPLASTIC"/>
    <property type="match status" value="1"/>
</dbReference>
<evidence type="ECO:0000256" key="5">
    <source>
        <dbReference type="HAMAP-Rule" id="MF_00921"/>
    </source>
</evidence>
<dbReference type="InterPro" id="IPR026565">
    <property type="entry name" value="PPDK_reg"/>
</dbReference>
<dbReference type="EMBL" id="JBHSAM010000020">
    <property type="protein sequence ID" value="MFC4099681.1"/>
    <property type="molecule type" value="Genomic_DNA"/>
</dbReference>
<dbReference type="PANTHER" id="PTHR31756">
    <property type="entry name" value="PYRUVATE, PHOSPHATE DIKINASE REGULATORY PROTEIN 1, CHLOROPLASTIC"/>
    <property type="match status" value="1"/>
</dbReference>
<keyword evidence="3 5" id="KW-0547">Nucleotide-binding</keyword>
<name>A0ABV8K111_9BACL</name>
<reference evidence="7" key="1">
    <citation type="journal article" date="2019" name="Int. J. Syst. Evol. Microbiol.">
        <title>The Global Catalogue of Microorganisms (GCM) 10K type strain sequencing project: providing services to taxonomists for standard genome sequencing and annotation.</title>
        <authorList>
            <consortium name="The Broad Institute Genomics Platform"/>
            <consortium name="The Broad Institute Genome Sequencing Center for Infectious Disease"/>
            <person name="Wu L."/>
            <person name="Ma J."/>
        </authorList>
    </citation>
    <scope>NUCLEOTIDE SEQUENCE [LARGE SCALE GENOMIC DNA]</scope>
    <source>
        <strain evidence="7">IBRC-M 10987</strain>
    </source>
</reference>
<dbReference type="EC" id="2.7.11.32" evidence="5"/>
<dbReference type="EC" id="2.7.4.27" evidence="5"/>
<dbReference type="HAMAP" id="MF_00921">
    <property type="entry name" value="PDRP"/>
    <property type="match status" value="1"/>
</dbReference>
<comment type="catalytic activity">
    <reaction evidence="5">
        <text>N(tele)-phospho-L-histidyl/L-threonyl-[pyruvate, phosphate dikinase] + ADP = N(tele)-phospho-L-histidyl/O-phospho-L-threonyl-[pyruvate, phosphate dikinase] + AMP + H(+)</text>
        <dbReference type="Rhea" id="RHEA:43692"/>
        <dbReference type="Rhea" id="RHEA-COMP:10650"/>
        <dbReference type="Rhea" id="RHEA-COMP:10651"/>
        <dbReference type="ChEBI" id="CHEBI:15378"/>
        <dbReference type="ChEBI" id="CHEBI:30013"/>
        <dbReference type="ChEBI" id="CHEBI:61977"/>
        <dbReference type="ChEBI" id="CHEBI:83586"/>
        <dbReference type="ChEBI" id="CHEBI:456215"/>
        <dbReference type="ChEBI" id="CHEBI:456216"/>
        <dbReference type="EC" id="2.7.11.32"/>
    </reaction>
</comment>
<organism evidence="6 7">
    <name type="scientific">Paenibacillus xanthanilyticus</name>
    <dbReference type="NCBI Taxonomy" id="1783531"/>
    <lineage>
        <taxon>Bacteria</taxon>
        <taxon>Bacillati</taxon>
        <taxon>Bacillota</taxon>
        <taxon>Bacilli</taxon>
        <taxon>Bacillales</taxon>
        <taxon>Paenibacillaceae</taxon>
        <taxon>Paenibacillus</taxon>
    </lineage>
</organism>
<comment type="function">
    <text evidence="5">Bifunctional serine/threonine kinase and phosphorylase involved in the regulation of the pyruvate, phosphate dikinase (PPDK) by catalyzing its phosphorylation/dephosphorylation.</text>
</comment>
<evidence type="ECO:0000313" key="6">
    <source>
        <dbReference type="EMBL" id="MFC4099681.1"/>
    </source>
</evidence>
<dbReference type="GO" id="GO:0016740">
    <property type="term" value="F:transferase activity"/>
    <property type="evidence" value="ECO:0007669"/>
    <property type="project" value="UniProtKB-KW"/>
</dbReference>
<comment type="caution">
    <text evidence="6">The sequence shown here is derived from an EMBL/GenBank/DDBJ whole genome shotgun (WGS) entry which is preliminary data.</text>
</comment>
<dbReference type="NCBIfam" id="NF003742">
    <property type="entry name" value="PRK05339.1"/>
    <property type="match status" value="1"/>
</dbReference>
<dbReference type="InterPro" id="IPR005177">
    <property type="entry name" value="Kinase-pyrophosphorylase"/>
</dbReference>
<dbReference type="Pfam" id="PF03618">
    <property type="entry name" value="Kinase-PPPase"/>
    <property type="match status" value="1"/>
</dbReference>